<keyword evidence="3" id="KW-0238">DNA-binding</keyword>
<dbReference type="SUPFAM" id="SSF53850">
    <property type="entry name" value="Periplasmic binding protein-like II"/>
    <property type="match status" value="1"/>
</dbReference>
<feature type="region of interest" description="Disordered" evidence="5">
    <location>
        <begin position="42"/>
        <end position="100"/>
    </location>
</feature>
<accession>A0A6N7YXF0</accession>
<dbReference type="InterPro" id="IPR000847">
    <property type="entry name" value="LysR_HTH_N"/>
</dbReference>
<dbReference type="CDD" id="cd08417">
    <property type="entry name" value="PBP2_Nitroaromatics_like"/>
    <property type="match status" value="1"/>
</dbReference>
<dbReference type="SUPFAM" id="SSF46785">
    <property type="entry name" value="Winged helix' DNA-binding domain"/>
    <property type="match status" value="1"/>
</dbReference>
<reference evidence="7 8" key="1">
    <citation type="submission" date="2019-11" db="EMBL/GenBank/DDBJ databases">
        <title>Draft genome of Amycolatopsis RM579.</title>
        <authorList>
            <person name="Duangmal K."/>
            <person name="Mingma R."/>
        </authorList>
    </citation>
    <scope>NUCLEOTIDE SEQUENCE [LARGE SCALE GENOMIC DNA]</scope>
    <source>
        <strain evidence="7 8">RM579</strain>
    </source>
</reference>
<evidence type="ECO:0000259" key="6">
    <source>
        <dbReference type="PROSITE" id="PS50931"/>
    </source>
</evidence>
<evidence type="ECO:0000313" key="8">
    <source>
        <dbReference type="Proteomes" id="UP000440096"/>
    </source>
</evidence>
<evidence type="ECO:0000256" key="2">
    <source>
        <dbReference type="ARBA" id="ARBA00023015"/>
    </source>
</evidence>
<keyword evidence="8" id="KW-1185">Reference proteome</keyword>
<dbReference type="Gene3D" id="1.10.10.10">
    <property type="entry name" value="Winged helix-like DNA-binding domain superfamily/Winged helix DNA-binding domain"/>
    <property type="match status" value="1"/>
</dbReference>
<dbReference type="Pfam" id="PF03466">
    <property type="entry name" value="LysR_substrate"/>
    <property type="match status" value="1"/>
</dbReference>
<dbReference type="Proteomes" id="UP000440096">
    <property type="component" value="Unassembled WGS sequence"/>
</dbReference>
<comment type="caution">
    <text evidence="7">The sequence shown here is derived from an EMBL/GenBank/DDBJ whole genome shotgun (WGS) entry which is preliminary data.</text>
</comment>
<feature type="domain" description="HTH lysR-type" evidence="6">
    <location>
        <begin position="113"/>
        <end position="170"/>
    </location>
</feature>
<dbReference type="PANTHER" id="PTHR30118:SF15">
    <property type="entry name" value="TRANSCRIPTIONAL REGULATORY PROTEIN"/>
    <property type="match status" value="1"/>
</dbReference>
<dbReference type="InterPro" id="IPR050389">
    <property type="entry name" value="LysR-type_TF"/>
</dbReference>
<organism evidence="7 8">
    <name type="scientific">Amycolatopsis pithecellobii</name>
    <dbReference type="NCBI Taxonomy" id="664692"/>
    <lineage>
        <taxon>Bacteria</taxon>
        <taxon>Bacillati</taxon>
        <taxon>Actinomycetota</taxon>
        <taxon>Actinomycetes</taxon>
        <taxon>Pseudonocardiales</taxon>
        <taxon>Pseudonocardiaceae</taxon>
        <taxon>Amycolatopsis</taxon>
    </lineage>
</organism>
<protein>
    <submittedName>
        <fullName evidence="7">LysR family transcriptional regulator</fullName>
    </submittedName>
</protein>
<proteinExistence type="inferred from homology"/>
<dbReference type="InterPro" id="IPR005119">
    <property type="entry name" value="LysR_subst-bd"/>
</dbReference>
<evidence type="ECO:0000256" key="3">
    <source>
        <dbReference type="ARBA" id="ARBA00023125"/>
    </source>
</evidence>
<evidence type="ECO:0000256" key="5">
    <source>
        <dbReference type="SAM" id="MobiDB-lite"/>
    </source>
</evidence>
<dbReference type="PANTHER" id="PTHR30118">
    <property type="entry name" value="HTH-TYPE TRANSCRIPTIONAL REGULATOR LEUO-RELATED"/>
    <property type="match status" value="1"/>
</dbReference>
<dbReference type="AlphaFoldDB" id="A0A6N7YXF0"/>
<dbReference type="Gene3D" id="3.40.190.10">
    <property type="entry name" value="Periplasmic binding protein-like II"/>
    <property type="match status" value="2"/>
</dbReference>
<sequence length="412" mass="45165">MSPPLTATRIDRIPAGRFHVRLASFVGAGTFFVLPESARRLGSPGKGTCPGGAESRRGTAFRTSSAHWKRFPGKPAREASSGGRKMQAEREDGGARPIAVGSSSSGLDGLVAIDLNLLLPLRLLLEERSVTRAADRMGLSQPAMSHVLARCRKLFDDDLLVRVGKSLELTARGRDLIEPLTRVLHDLSRDVFARQDFDPATSTRSFRISATSPTAMVLLPRLLAGFEREAPLASLQLRPPIEHEDDLLDSPELDIAIAGEMVASQLPREPLYYDRWVVATAPDVRVAGNTISLEEFQSLPHIVFETTNGGRIPAYSLLDAAGITYTIRLRSHDFGLLPILLGQTACVALIQERLAVQFSRARLIRVFQPPVEIPPLRLDLIINPRFARDPARGWLRTQLRLAAVQPTAAHGR</sequence>
<dbReference type="InterPro" id="IPR036388">
    <property type="entry name" value="WH-like_DNA-bd_sf"/>
</dbReference>
<comment type="similarity">
    <text evidence="1">Belongs to the LysR transcriptional regulatory family.</text>
</comment>
<evidence type="ECO:0000313" key="7">
    <source>
        <dbReference type="EMBL" id="MTD56558.1"/>
    </source>
</evidence>
<dbReference type="OrthoDB" id="8717159at2"/>
<dbReference type="PROSITE" id="PS50931">
    <property type="entry name" value="HTH_LYSR"/>
    <property type="match status" value="1"/>
</dbReference>
<dbReference type="InterPro" id="IPR036390">
    <property type="entry name" value="WH_DNA-bd_sf"/>
</dbReference>
<dbReference type="InterPro" id="IPR037402">
    <property type="entry name" value="YidZ_PBP2"/>
</dbReference>
<dbReference type="GO" id="GO:0003700">
    <property type="term" value="F:DNA-binding transcription factor activity"/>
    <property type="evidence" value="ECO:0007669"/>
    <property type="project" value="InterPro"/>
</dbReference>
<keyword evidence="4" id="KW-0804">Transcription</keyword>
<evidence type="ECO:0000256" key="1">
    <source>
        <dbReference type="ARBA" id="ARBA00009437"/>
    </source>
</evidence>
<dbReference type="Pfam" id="PF00126">
    <property type="entry name" value="HTH_1"/>
    <property type="match status" value="1"/>
</dbReference>
<name>A0A6N7YXF0_9PSEU</name>
<keyword evidence="2" id="KW-0805">Transcription regulation</keyword>
<dbReference type="GO" id="GO:0003677">
    <property type="term" value="F:DNA binding"/>
    <property type="evidence" value="ECO:0007669"/>
    <property type="project" value="UniProtKB-KW"/>
</dbReference>
<dbReference type="EMBL" id="WMBA01000036">
    <property type="protein sequence ID" value="MTD56558.1"/>
    <property type="molecule type" value="Genomic_DNA"/>
</dbReference>
<evidence type="ECO:0000256" key="4">
    <source>
        <dbReference type="ARBA" id="ARBA00023163"/>
    </source>
</evidence>
<gene>
    <name evidence="7" type="ORF">GKO32_21660</name>
</gene>
<dbReference type="RefSeq" id="WP_154758721.1">
    <property type="nucleotide sequence ID" value="NZ_WMBA01000036.1"/>
</dbReference>